<dbReference type="Pfam" id="PF00419">
    <property type="entry name" value="Fimbrial"/>
    <property type="match status" value="1"/>
</dbReference>
<reference evidence="3" key="2">
    <citation type="submission" date="2019-08" db="EMBL/GenBank/DDBJ databases">
        <title>Investigation of anaerobic lignin degradation for improved lignocellulosic biofuels.</title>
        <authorList>
            <person name="Deangelis K.PhD."/>
        </authorList>
    </citation>
    <scope>NUCLEOTIDE SEQUENCE [LARGE SCALE GENOMIC DNA]</scope>
    <source>
        <strain evidence="3">128R</strain>
    </source>
</reference>
<feature type="domain" description="Fimbrial-type adhesion" evidence="2">
    <location>
        <begin position="74"/>
        <end position="190"/>
    </location>
</feature>
<protein>
    <submittedName>
        <fullName evidence="3">Type 1 fimbria pilin</fullName>
    </submittedName>
</protein>
<comment type="caution">
    <text evidence="3">The sequence shown here is derived from an EMBL/GenBank/DDBJ whole genome shotgun (WGS) entry which is preliminary data.</text>
</comment>
<accession>A0A559T1E0</accession>
<dbReference type="EMBL" id="VISQ01000001">
    <property type="protein sequence ID" value="TVZ68405.1"/>
    <property type="molecule type" value="Genomic_DNA"/>
</dbReference>
<sequence length="220" mass="24993">MLRLLLVTSTRQLILLWLTSNQFQYSLKKGQLLLLLFQRSRLMKLIGIFPVLLLFSLVTTSNAVINTFGDGHVSMTGQIQESACSIHTDDIWQEIPFGTINHRDIIETNTKASRLLKIRLVNCTQKQDDEKDRLGIVMMFEGERDTNSPDLFAVQGAARGMGLKISDYQGLQARPGEELPAVDFYDGENEMVYRLHLIKNGVQAKEGEWSSVVRFIVAYR</sequence>
<dbReference type="InterPro" id="IPR008966">
    <property type="entry name" value="Adhesion_dom_sf"/>
</dbReference>
<dbReference type="Gene3D" id="2.60.40.1090">
    <property type="entry name" value="Fimbrial-type adhesion domain"/>
    <property type="match status" value="1"/>
</dbReference>
<dbReference type="AlphaFoldDB" id="A0A559T1E0"/>
<evidence type="ECO:0000313" key="3">
    <source>
        <dbReference type="EMBL" id="TVZ68405.1"/>
    </source>
</evidence>
<dbReference type="GO" id="GO:0009289">
    <property type="term" value="C:pilus"/>
    <property type="evidence" value="ECO:0007669"/>
    <property type="project" value="InterPro"/>
</dbReference>
<keyword evidence="1" id="KW-0472">Membrane</keyword>
<feature type="transmembrane region" description="Helical" evidence="1">
    <location>
        <begin position="45"/>
        <end position="65"/>
    </location>
</feature>
<dbReference type="PANTHER" id="PTHR33420:SF26">
    <property type="entry name" value="FIMBRIAL SUBUNIT"/>
    <property type="match status" value="1"/>
</dbReference>
<name>A0A559T1E0_SERFO</name>
<reference evidence="3" key="1">
    <citation type="submission" date="2019-06" db="EMBL/GenBank/DDBJ databases">
        <authorList>
            <person name="Deangelis K."/>
            <person name="Huntemann M."/>
            <person name="Clum A."/>
            <person name="Pillay M."/>
            <person name="Palaniappan K."/>
            <person name="Varghese N."/>
            <person name="Mikhailova N."/>
            <person name="Stamatis D."/>
            <person name="Reddy T."/>
            <person name="Daum C."/>
            <person name="Shapiro N."/>
            <person name="Ivanova N."/>
            <person name="Kyrpides N."/>
            <person name="Woyke T."/>
        </authorList>
    </citation>
    <scope>NUCLEOTIDE SEQUENCE [LARGE SCALE GENOMIC DNA]</scope>
    <source>
        <strain evidence="3">128R</strain>
    </source>
</reference>
<evidence type="ECO:0000256" key="1">
    <source>
        <dbReference type="SAM" id="Phobius"/>
    </source>
</evidence>
<keyword evidence="1" id="KW-0812">Transmembrane</keyword>
<organism evidence="3">
    <name type="scientific">Serratia fonticola</name>
    <dbReference type="NCBI Taxonomy" id="47917"/>
    <lineage>
        <taxon>Bacteria</taxon>
        <taxon>Pseudomonadati</taxon>
        <taxon>Pseudomonadota</taxon>
        <taxon>Gammaproteobacteria</taxon>
        <taxon>Enterobacterales</taxon>
        <taxon>Yersiniaceae</taxon>
        <taxon>Serratia</taxon>
    </lineage>
</organism>
<dbReference type="SUPFAM" id="SSF49401">
    <property type="entry name" value="Bacterial adhesins"/>
    <property type="match status" value="1"/>
</dbReference>
<keyword evidence="1" id="KW-1133">Transmembrane helix</keyword>
<dbReference type="InterPro" id="IPR000259">
    <property type="entry name" value="Adhesion_dom_fimbrial"/>
</dbReference>
<dbReference type="InterPro" id="IPR050263">
    <property type="entry name" value="Bact_Fimbrial_Adh_Pro"/>
</dbReference>
<dbReference type="GO" id="GO:0043709">
    <property type="term" value="P:cell adhesion involved in single-species biofilm formation"/>
    <property type="evidence" value="ECO:0007669"/>
    <property type="project" value="TreeGrafter"/>
</dbReference>
<evidence type="ECO:0000259" key="2">
    <source>
        <dbReference type="Pfam" id="PF00419"/>
    </source>
</evidence>
<dbReference type="InterPro" id="IPR036937">
    <property type="entry name" value="Adhesion_dom_fimbrial_sf"/>
</dbReference>
<dbReference type="PANTHER" id="PTHR33420">
    <property type="entry name" value="FIMBRIAL SUBUNIT ELFA-RELATED"/>
    <property type="match status" value="1"/>
</dbReference>
<proteinExistence type="predicted"/>
<gene>
    <name evidence="3" type="ORF">FHU10_0837</name>
</gene>